<gene>
    <name evidence="1" type="ORF">BDZ83DRAFT_609941</name>
</gene>
<evidence type="ECO:0000313" key="1">
    <source>
        <dbReference type="EMBL" id="KAK1728334.1"/>
    </source>
</evidence>
<evidence type="ECO:0000313" key="2">
    <source>
        <dbReference type="Proteomes" id="UP001244207"/>
    </source>
</evidence>
<organism evidence="1 2">
    <name type="scientific">Glomerella acutata</name>
    <name type="common">Colletotrichum acutatum</name>
    <dbReference type="NCBI Taxonomy" id="27357"/>
    <lineage>
        <taxon>Eukaryota</taxon>
        <taxon>Fungi</taxon>
        <taxon>Dikarya</taxon>
        <taxon>Ascomycota</taxon>
        <taxon>Pezizomycotina</taxon>
        <taxon>Sordariomycetes</taxon>
        <taxon>Hypocreomycetidae</taxon>
        <taxon>Glomerellales</taxon>
        <taxon>Glomerellaceae</taxon>
        <taxon>Colletotrichum</taxon>
        <taxon>Colletotrichum acutatum species complex</taxon>
    </lineage>
</organism>
<sequence length="258" mass="28351">MLFRLFAVAIRPESFHTPGPSNSPSSSAFTPVEPVQFPPGQSRCSIHIFTLAALPLPATQQAAAAATATNTLQSHSSRQLFISKFSLASSSRPFTSSLFLPDLKESSLTFHLRLCLRQASIQSPLTALPHFTSATHTHTPPSVHPPSRPFVGPFPEIGTLLQTNNVTSPSVPLPRLDNGETSQPRTYQLHLFNHTPLRLFPHVLPYEKLLVATHFLRLNLVNFYSTSIPCHHSAASSKPDHPPLRGLFHFHTTQTASH</sequence>
<dbReference type="RefSeq" id="XP_060368389.1">
    <property type="nucleotide sequence ID" value="XM_060507566.1"/>
</dbReference>
<protein>
    <submittedName>
        <fullName evidence="1">Uncharacterized protein</fullName>
    </submittedName>
</protein>
<accession>A0AAD8UWH2</accession>
<proteinExistence type="predicted"/>
<dbReference type="GeneID" id="85391465"/>
<dbReference type="Proteomes" id="UP001244207">
    <property type="component" value="Unassembled WGS sequence"/>
</dbReference>
<dbReference type="AlphaFoldDB" id="A0AAD8UWH2"/>
<name>A0AAD8UWH2_GLOAC</name>
<comment type="caution">
    <text evidence="1">The sequence shown here is derived from an EMBL/GenBank/DDBJ whole genome shotgun (WGS) entry which is preliminary data.</text>
</comment>
<keyword evidence="2" id="KW-1185">Reference proteome</keyword>
<reference evidence="1" key="1">
    <citation type="submission" date="2021-12" db="EMBL/GenBank/DDBJ databases">
        <title>Comparative genomics, transcriptomics and evolutionary studies reveal genomic signatures of adaptation to plant cell wall in hemibiotrophic fungi.</title>
        <authorList>
            <consortium name="DOE Joint Genome Institute"/>
            <person name="Baroncelli R."/>
            <person name="Diaz J.F."/>
            <person name="Benocci T."/>
            <person name="Peng M."/>
            <person name="Battaglia E."/>
            <person name="Haridas S."/>
            <person name="Andreopoulos W."/>
            <person name="Labutti K."/>
            <person name="Pangilinan J."/>
            <person name="Floch G.L."/>
            <person name="Makela M.R."/>
            <person name="Henrissat B."/>
            <person name="Grigoriev I.V."/>
            <person name="Crouch J.A."/>
            <person name="De Vries R.P."/>
            <person name="Sukno S.A."/>
            <person name="Thon M.R."/>
        </authorList>
    </citation>
    <scope>NUCLEOTIDE SEQUENCE</scope>
    <source>
        <strain evidence="1">CBS 112980</strain>
    </source>
</reference>
<dbReference type="EMBL" id="JAHMHS010000018">
    <property type="protein sequence ID" value="KAK1728334.1"/>
    <property type="molecule type" value="Genomic_DNA"/>
</dbReference>